<feature type="non-terminal residue" evidence="2">
    <location>
        <position position="1"/>
    </location>
</feature>
<organism evidence="2 3">
    <name type="scientific">Colocasia esculenta</name>
    <name type="common">Wild taro</name>
    <name type="synonym">Arum esculentum</name>
    <dbReference type="NCBI Taxonomy" id="4460"/>
    <lineage>
        <taxon>Eukaryota</taxon>
        <taxon>Viridiplantae</taxon>
        <taxon>Streptophyta</taxon>
        <taxon>Embryophyta</taxon>
        <taxon>Tracheophyta</taxon>
        <taxon>Spermatophyta</taxon>
        <taxon>Magnoliopsida</taxon>
        <taxon>Liliopsida</taxon>
        <taxon>Araceae</taxon>
        <taxon>Aroideae</taxon>
        <taxon>Colocasieae</taxon>
        <taxon>Colocasia</taxon>
    </lineage>
</organism>
<accession>A0A843UHZ8</accession>
<dbReference type="Proteomes" id="UP000652761">
    <property type="component" value="Unassembled WGS sequence"/>
</dbReference>
<feature type="compositionally biased region" description="Basic and acidic residues" evidence="1">
    <location>
        <begin position="178"/>
        <end position="189"/>
    </location>
</feature>
<evidence type="ECO:0000313" key="2">
    <source>
        <dbReference type="EMBL" id="MQL83031.1"/>
    </source>
</evidence>
<dbReference type="AlphaFoldDB" id="A0A843UHZ8"/>
<reference evidence="2" key="1">
    <citation type="submission" date="2017-07" db="EMBL/GenBank/DDBJ databases">
        <title>Taro Niue Genome Assembly and Annotation.</title>
        <authorList>
            <person name="Atibalentja N."/>
            <person name="Keating K."/>
            <person name="Fields C.J."/>
        </authorList>
    </citation>
    <scope>NUCLEOTIDE SEQUENCE</scope>
    <source>
        <strain evidence="2">Niue_2</strain>
        <tissue evidence="2">Leaf</tissue>
    </source>
</reference>
<evidence type="ECO:0000256" key="1">
    <source>
        <dbReference type="SAM" id="MobiDB-lite"/>
    </source>
</evidence>
<feature type="region of interest" description="Disordered" evidence="1">
    <location>
        <begin position="156"/>
        <end position="199"/>
    </location>
</feature>
<comment type="caution">
    <text evidence="2">The sequence shown here is derived from an EMBL/GenBank/DDBJ whole genome shotgun (WGS) entry which is preliminary data.</text>
</comment>
<name>A0A843UHZ8_COLES</name>
<evidence type="ECO:0000313" key="3">
    <source>
        <dbReference type="Proteomes" id="UP000652761"/>
    </source>
</evidence>
<dbReference type="EMBL" id="NMUH01000668">
    <property type="protein sequence ID" value="MQL83031.1"/>
    <property type="molecule type" value="Genomic_DNA"/>
</dbReference>
<gene>
    <name evidence="2" type="ORF">Taro_015515</name>
</gene>
<protein>
    <submittedName>
        <fullName evidence="2">Uncharacterized protein</fullName>
    </submittedName>
</protein>
<sequence length="199" mass="22259">ARASRRSYAEEDERRRGLGTSWSHLSYVGYFFNPRIQYKDNVHNDGEVMGGTMNVITRLARIMNERLEAMAEVLEPQEVMGLGVSFQDMRIIQYYPINNKEAKGKHNNNLGDMKVNKGKQGMIGDMGLLIHPFLFLPWFVMAGRIGPIPLNRSGSGAGGVVIRMDPPPGRESSGSDAIRSDSRIRHDPIPDSPDASRFI</sequence>
<keyword evidence="3" id="KW-1185">Reference proteome</keyword>
<proteinExistence type="predicted"/>